<dbReference type="Proteomes" id="UP000887576">
    <property type="component" value="Unplaced"/>
</dbReference>
<evidence type="ECO:0000313" key="2">
    <source>
        <dbReference type="WBParaSite" id="JU765_v2.g12108.t2"/>
    </source>
</evidence>
<name>A0AC34Q233_9BILA</name>
<proteinExistence type="predicted"/>
<protein>
    <submittedName>
        <fullName evidence="2">Beta-lactamase-related domain-containing protein</fullName>
    </submittedName>
</protein>
<organism evidence="1 2">
    <name type="scientific">Panagrolaimus sp. JU765</name>
    <dbReference type="NCBI Taxonomy" id="591449"/>
    <lineage>
        <taxon>Eukaryota</taxon>
        <taxon>Metazoa</taxon>
        <taxon>Ecdysozoa</taxon>
        <taxon>Nematoda</taxon>
        <taxon>Chromadorea</taxon>
        <taxon>Rhabditida</taxon>
        <taxon>Tylenchina</taxon>
        <taxon>Panagrolaimomorpha</taxon>
        <taxon>Panagrolaimoidea</taxon>
        <taxon>Panagrolaimidae</taxon>
        <taxon>Panagrolaimus</taxon>
    </lineage>
</organism>
<sequence length="418" mass="46288">MNWRRFCIFAAAPAVYYFSSNKSGISDQPNHERSFNAKKLAAEKAIKRYMLLNGVPGVSVGVSIDGKTVWRSGVGFSDVEQCVPCTGDTVMRIASISKSMTAVITAQLVENEKLDVDAPVQNYVPSFPVKKFDNEEVKITCRQLLTHTSGIRHYKSTNDSKTEENLKEFYANEQFDNVLDSLKMFQDDDLLCKPGSKYIYTTFGYTLLSAALEKASGKKFETLLMDLTGKLGMNNTRLDKNPDIVPNRARYYKFNGSNKLENTPEVNCSYKWGSGGILSNVADLLIFGNSLLYSYQYQPSSTASPKPLLKSKTMKKLWSGGVPSEAVSNEEYYWGWFGRPKIERLGGGAPNRTGVYFHTGAAVGASSILLIRPTCQTLVENQPTGTCVAILANMESAGRIAQLAFEISEIFSDDLKKP</sequence>
<accession>A0AC34Q233</accession>
<evidence type="ECO:0000313" key="1">
    <source>
        <dbReference type="Proteomes" id="UP000887576"/>
    </source>
</evidence>
<dbReference type="WBParaSite" id="JU765_v2.g12108.t2">
    <property type="protein sequence ID" value="JU765_v2.g12108.t2"/>
    <property type="gene ID" value="JU765_v2.g12108"/>
</dbReference>
<reference evidence="2" key="1">
    <citation type="submission" date="2022-11" db="UniProtKB">
        <authorList>
            <consortium name="WormBaseParasite"/>
        </authorList>
    </citation>
    <scope>IDENTIFICATION</scope>
</reference>